<dbReference type="Proteomes" id="UP000263273">
    <property type="component" value="Unassembled WGS sequence"/>
</dbReference>
<evidence type="ECO:0000256" key="4">
    <source>
        <dbReference type="ARBA" id="ARBA00023315"/>
    </source>
</evidence>
<dbReference type="PANTHER" id="PTHR18919:SF107">
    <property type="entry name" value="ACETYL-COA ACETYLTRANSFERASE, CYTOSOLIC"/>
    <property type="match status" value="1"/>
</dbReference>
<evidence type="ECO:0000256" key="3">
    <source>
        <dbReference type="ARBA" id="ARBA00022679"/>
    </source>
</evidence>
<sequence length="64" mass="7161">EDVEYWEINEAFAAQWLGVGRMLKEDYGMNLSLDKVNHNGSGIALGHPVGATGLRIIVSMYYEM</sequence>
<comment type="similarity">
    <text evidence="1">Belongs to the thiolase-like superfamily. Thiolase family.</text>
</comment>
<evidence type="ECO:0000259" key="6">
    <source>
        <dbReference type="Pfam" id="PF02803"/>
    </source>
</evidence>
<feature type="domain" description="Thiolase C-terminal" evidence="6">
    <location>
        <begin position="1"/>
        <end position="64"/>
    </location>
</feature>
<dbReference type="InterPro" id="IPR020617">
    <property type="entry name" value="Thiolase_C"/>
</dbReference>
<dbReference type="PANTHER" id="PTHR18919">
    <property type="entry name" value="ACETYL-COA C-ACYLTRANSFERASE"/>
    <property type="match status" value="1"/>
</dbReference>
<dbReference type="InterPro" id="IPR016039">
    <property type="entry name" value="Thiolase-like"/>
</dbReference>
<dbReference type="AlphaFoldDB" id="A0A354Z1X7"/>
<proteinExistence type="inferred from homology"/>
<accession>A0A354Z1X7</accession>
<comment type="caution">
    <text evidence="7">The sequence shown here is derived from an EMBL/GenBank/DDBJ whole genome shotgun (WGS) entry which is preliminary data.</text>
</comment>
<gene>
    <name evidence="7" type="ORF">DDZ44_11070</name>
</gene>
<protein>
    <recommendedName>
        <fullName evidence="2">acetyl-CoA C-acetyltransferase</fullName>
        <ecNumber evidence="2">2.3.1.9</ecNumber>
    </recommendedName>
    <alternativeName>
        <fullName evidence="5">Acetoacetyl-CoA thiolase</fullName>
    </alternativeName>
</protein>
<keyword evidence="4 7" id="KW-0012">Acyltransferase</keyword>
<dbReference type="EMBL" id="DNZF01000240">
    <property type="protein sequence ID" value="HBK54467.1"/>
    <property type="molecule type" value="Genomic_DNA"/>
</dbReference>
<organism evidence="7 8">
    <name type="scientific">Syntrophomonas wolfei</name>
    <dbReference type="NCBI Taxonomy" id="863"/>
    <lineage>
        <taxon>Bacteria</taxon>
        <taxon>Bacillati</taxon>
        <taxon>Bacillota</taxon>
        <taxon>Clostridia</taxon>
        <taxon>Eubacteriales</taxon>
        <taxon>Syntrophomonadaceae</taxon>
        <taxon>Syntrophomonas</taxon>
    </lineage>
</organism>
<feature type="non-terminal residue" evidence="7">
    <location>
        <position position="1"/>
    </location>
</feature>
<evidence type="ECO:0000256" key="1">
    <source>
        <dbReference type="ARBA" id="ARBA00010982"/>
    </source>
</evidence>
<feature type="non-terminal residue" evidence="7">
    <location>
        <position position="64"/>
    </location>
</feature>
<reference evidence="7 8" key="1">
    <citation type="journal article" date="2018" name="Nat. Biotechnol.">
        <title>A standardized bacterial taxonomy based on genome phylogeny substantially revises the tree of life.</title>
        <authorList>
            <person name="Parks D.H."/>
            <person name="Chuvochina M."/>
            <person name="Waite D.W."/>
            <person name="Rinke C."/>
            <person name="Skarshewski A."/>
            <person name="Chaumeil P.A."/>
            <person name="Hugenholtz P."/>
        </authorList>
    </citation>
    <scope>NUCLEOTIDE SEQUENCE [LARGE SCALE GENOMIC DNA]</scope>
    <source>
        <strain evidence="7">UBA10948</strain>
    </source>
</reference>
<dbReference type="SUPFAM" id="SSF53901">
    <property type="entry name" value="Thiolase-like"/>
    <property type="match status" value="1"/>
</dbReference>
<dbReference type="Pfam" id="PF02803">
    <property type="entry name" value="Thiolase_C"/>
    <property type="match status" value="1"/>
</dbReference>
<dbReference type="EC" id="2.3.1.9" evidence="2"/>
<evidence type="ECO:0000256" key="5">
    <source>
        <dbReference type="ARBA" id="ARBA00030755"/>
    </source>
</evidence>
<evidence type="ECO:0000313" key="7">
    <source>
        <dbReference type="EMBL" id="HBK54467.1"/>
    </source>
</evidence>
<evidence type="ECO:0000256" key="2">
    <source>
        <dbReference type="ARBA" id="ARBA00012705"/>
    </source>
</evidence>
<name>A0A354Z1X7_9FIRM</name>
<dbReference type="Gene3D" id="3.40.47.10">
    <property type="match status" value="1"/>
</dbReference>
<evidence type="ECO:0000313" key="8">
    <source>
        <dbReference type="Proteomes" id="UP000263273"/>
    </source>
</evidence>
<keyword evidence="3 7" id="KW-0808">Transferase</keyword>
<dbReference type="GO" id="GO:0003985">
    <property type="term" value="F:acetyl-CoA C-acetyltransferase activity"/>
    <property type="evidence" value="ECO:0007669"/>
    <property type="project" value="UniProtKB-EC"/>
</dbReference>